<feature type="compositionally biased region" description="Polar residues" evidence="1">
    <location>
        <begin position="487"/>
        <end position="499"/>
    </location>
</feature>
<accession>A0A8R1YL62</accession>
<accession>A0A2A6CMT6</accession>
<reference evidence="3" key="1">
    <citation type="journal article" date="2008" name="Nat. Genet.">
        <title>The Pristionchus pacificus genome provides a unique perspective on nematode lifestyle and parasitism.</title>
        <authorList>
            <person name="Dieterich C."/>
            <person name="Clifton S.W."/>
            <person name="Schuster L.N."/>
            <person name="Chinwalla A."/>
            <person name="Delehaunty K."/>
            <person name="Dinkelacker I."/>
            <person name="Fulton L."/>
            <person name="Fulton R."/>
            <person name="Godfrey J."/>
            <person name="Minx P."/>
            <person name="Mitreva M."/>
            <person name="Roeseler W."/>
            <person name="Tian H."/>
            <person name="Witte H."/>
            <person name="Yang S.P."/>
            <person name="Wilson R.K."/>
            <person name="Sommer R.J."/>
        </authorList>
    </citation>
    <scope>NUCLEOTIDE SEQUENCE [LARGE SCALE GENOMIC DNA]</scope>
    <source>
        <strain evidence="3">PS312</strain>
    </source>
</reference>
<dbReference type="Pfam" id="PF00105">
    <property type="entry name" value="zf-C4"/>
    <property type="match status" value="1"/>
</dbReference>
<dbReference type="GO" id="GO:0003700">
    <property type="term" value="F:DNA-binding transcription factor activity"/>
    <property type="evidence" value="ECO:0000318"/>
    <property type="project" value="GO_Central"/>
</dbReference>
<dbReference type="GO" id="GO:0043565">
    <property type="term" value="F:sequence-specific DNA binding"/>
    <property type="evidence" value="ECO:0007669"/>
    <property type="project" value="InterPro"/>
</dbReference>
<dbReference type="AlphaFoldDB" id="A0A2A6CMT6"/>
<dbReference type="PRINTS" id="PR00047">
    <property type="entry name" value="STROIDFINGER"/>
</dbReference>
<gene>
    <name evidence="2" type="primary">WBGene00117020</name>
</gene>
<dbReference type="Gene3D" id="1.10.565.10">
    <property type="entry name" value="Retinoid X Receptor"/>
    <property type="match status" value="1"/>
</dbReference>
<evidence type="ECO:0000313" key="2">
    <source>
        <dbReference type="EnsemblMetazoa" id="PPA27466.1"/>
    </source>
</evidence>
<dbReference type="GO" id="GO:0005634">
    <property type="term" value="C:nucleus"/>
    <property type="evidence" value="ECO:0000318"/>
    <property type="project" value="GO_Central"/>
</dbReference>
<feature type="region of interest" description="Disordered" evidence="1">
    <location>
        <begin position="487"/>
        <end position="514"/>
    </location>
</feature>
<dbReference type="InterPro" id="IPR035500">
    <property type="entry name" value="NHR-like_dom_sf"/>
</dbReference>
<dbReference type="PROSITE" id="PS51843">
    <property type="entry name" value="NR_LBD"/>
    <property type="match status" value="1"/>
</dbReference>
<sequence>MESRNCLVCTVPITVTHLGIDACRACAAFFKRSKIADRSYTCRQGDGKCVFRKHEKFMCRSCRYDRCVELGMAYVLPPKRKPRKRVEIEEMAPSTSSGSTSSSSESMLERMESEYRASYDRRLVQEKHYIALHKIVRINHPTEELYQSSISSFYDIFRITIKEAIHVLQNVFDEFDHLSFPHRKILFKHFLGRFCMCEGVYLSSKYFKNNLKFVFYTSTSFMTTLLTFVDGNNPEQWVSEDDAVERKEDFRTALSGFATDYISLLGPMLKMELLTEREFHALLVLAYCDIDPSLDLPEELITNAERTKTKLFEELQDYYKNELRLSDFSGRLGGLMTFAHGAGEAGNLMSEEMRMYATMFDVYSDDQLSSASRMAEFVATAFEHMLFCRTHVDETIPSPPLPLSDQPTLHLSEFEEASISPTPRMDESVLCPAHYLSPLPHVVVQPPPNLKGAQSARVLTHAFSISDHSSPVSLTVSFVSDGIRTVTTGPMSSQSSNGPTRALRVHAPPRYSRN</sequence>
<organism evidence="2 3">
    <name type="scientific">Pristionchus pacificus</name>
    <name type="common">Parasitic nematode worm</name>
    <dbReference type="NCBI Taxonomy" id="54126"/>
    <lineage>
        <taxon>Eukaryota</taxon>
        <taxon>Metazoa</taxon>
        <taxon>Ecdysozoa</taxon>
        <taxon>Nematoda</taxon>
        <taxon>Chromadorea</taxon>
        <taxon>Rhabditida</taxon>
        <taxon>Rhabditina</taxon>
        <taxon>Diplogasteromorpha</taxon>
        <taxon>Diplogasteroidea</taxon>
        <taxon>Neodiplogasteridae</taxon>
        <taxon>Pristionchus</taxon>
    </lineage>
</organism>
<dbReference type="Pfam" id="PF00104">
    <property type="entry name" value="Hormone_recep"/>
    <property type="match status" value="1"/>
</dbReference>
<dbReference type="PROSITE" id="PS51030">
    <property type="entry name" value="NUCLEAR_REC_DBD_2"/>
    <property type="match status" value="1"/>
</dbReference>
<dbReference type="SUPFAM" id="SSF57716">
    <property type="entry name" value="Glucocorticoid receptor-like (DNA-binding domain)"/>
    <property type="match status" value="1"/>
</dbReference>
<reference evidence="2" key="2">
    <citation type="submission" date="2022-06" db="UniProtKB">
        <authorList>
            <consortium name="EnsemblMetazoa"/>
        </authorList>
    </citation>
    <scope>IDENTIFICATION</scope>
    <source>
        <strain evidence="2">PS312</strain>
    </source>
</reference>
<feature type="region of interest" description="Disordered" evidence="1">
    <location>
        <begin position="85"/>
        <end position="106"/>
    </location>
</feature>
<feature type="compositionally biased region" description="Low complexity" evidence="1">
    <location>
        <begin position="94"/>
        <end position="106"/>
    </location>
</feature>
<dbReference type="PANTHER" id="PTHR46011:SF6">
    <property type="entry name" value="HIGH ZINC ACTIVATED NUCLEAR RECEPTOR PROTEIN"/>
    <property type="match status" value="1"/>
</dbReference>
<dbReference type="InterPro" id="IPR000536">
    <property type="entry name" value="Nucl_hrmn_rcpt_lig-bd"/>
</dbReference>
<evidence type="ECO:0000256" key="1">
    <source>
        <dbReference type="SAM" id="MobiDB-lite"/>
    </source>
</evidence>
<proteinExistence type="predicted"/>
<evidence type="ECO:0000313" key="3">
    <source>
        <dbReference type="Proteomes" id="UP000005239"/>
    </source>
</evidence>
<dbReference type="InterPro" id="IPR013088">
    <property type="entry name" value="Znf_NHR/GATA"/>
</dbReference>
<dbReference type="SUPFAM" id="SSF48508">
    <property type="entry name" value="Nuclear receptor ligand-binding domain"/>
    <property type="match status" value="1"/>
</dbReference>
<dbReference type="GO" id="GO:0008270">
    <property type="term" value="F:zinc ion binding"/>
    <property type="evidence" value="ECO:0007669"/>
    <property type="project" value="InterPro"/>
</dbReference>
<dbReference type="Gene3D" id="3.30.50.10">
    <property type="entry name" value="Erythroid Transcription Factor GATA-1, subunit A"/>
    <property type="match status" value="1"/>
</dbReference>
<dbReference type="InterPro" id="IPR001628">
    <property type="entry name" value="Znf_hrmn_rcpt"/>
</dbReference>
<dbReference type="EnsemblMetazoa" id="PPA27466.1">
    <property type="protein sequence ID" value="PPA27466.1"/>
    <property type="gene ID" value="WBGene00117020"/>
</dbReference>
<name>A0A2A6CMT6_PRIPA</name>
<dbReference type="Proteomes" id="UP000005239">
    <property type="component" value="Unassembled WGS sequence"/>
</dbReference>
<dbReference type="SMART" id="SM00430">
    <property type="entry name" value="HOLI"/>
    <property type="match status" value="1"/>
</dbReference>
<dbReference type="PANTHER" id="PTHR46011">
    <property type="entry name" value="NUCLEAR HORMONE RECEPTOR FAMILY MEMBER NHR-86-RELATED"/>
    <property type="match status" value="1"/>
</dbReference>
<dbReference type="SMART" id="SM00399">
    <property type="entry name" value="ZnF_C4"/>
    <property type="match status" value="1"/>
</dbReference>
<protein>
    <submittedName>
        <fullName evidence="2">Nuclear receptor</fullName>
    </submittedName>
</protein>
<keyword evidence="3" id="KW-1185">Reference proteome</keyword>